<dbReference type="SMART" id="SM00722">
    <property type="entry name" value="CASH"/>
    <property type="match status" value="3"/>
</dbReference>
<gene>
    <name evidence="6" type="ORF">HGMM_OP3C328</name>
</gene>
<evidence type="ECO:0000313" key="6">
    <source>
        <dbReference type="EMBL" id="BAL59173.1"/>
    </source>
</evidence>
<dbReference type="InterPro" id="IPR006626">
    <property type="entry name" value="PbH1"/>
</dbReference>
<dbReference type="SUPFAM" id="SSF51126">
    <property type="entry name" value="Pectin lyase-like"/>
    <property type="match status" value="3"/>
</dbReference>
<feature type="domain" description="Carbohydrate-binding/sugar hydrolysis" evidence="5">
    <location>
        <begin position="212"/>
        <end position="351"/>
    </location>
</feature>
<comment type="pathway">
    <text evidence="1">Protein modification; protein ubiquitination.</text>
</comment>
<dbReference type="NCBIfam" id="TIGR03804">
    <property type="entry name" value="para_beta_helix"/>
    <property type="match status" value="3"/>
</dbReference>
<dbReference type="PANTHER" id="PTHR22990:SF15">
    <property type="entry name" value="F-BOX ONLY PROTEIN 10"/>
    <property type="match status" value="1"/>
</dbReference>
<feature type="domain" description="Carbohydrate-binding/sugar hydrolysis" evidence="5">
    <location>
        <begin position="72"/>
        <end position="205"/>
    </location>
</feature>
<evidence type="ECO:0000256" key="3">
    <source>
        <dbReference type="ARBA" id="ARBA00022786"/>
    </source>
</evidence>
<protein>
    <recommendedName>
        <fullName evidence="5">Carbohydrate-binding/sugar hydrolysis domain-containing protein</fullName>
    </recommendedName>
</protein>
<evidence type="ECO:0000259" key="5">
    <source>
        <dbReference type="SMART" id="SM00722"/>
    </source>
</evidence>
<dbReference type="InterPro" id="IPR012334">
    <property type="entry name" value="Pectin_lyas_fold"/>
</dbReference>
<keyword evidence="4" id="KW-0732">Signal</keyword>
<dbReference type="InterPro" id="IPR039448">
    <property type="entry name" value="Beta_helix"/>
</dbReference>
<dbReference type="InterPro" id="IPR022441">
    <property type="entry name" value="Para_beta_helix_rpt-2"/>
</dbReference>
<feature type="domain" description="Carbohydrate-binding/sugar hydrolysis" evidence="5">
    <location>
        <begin position="358"/>
        <end position="498"/>
    </location>
</feature>
<reference evidence="6" key="2">
    <citation type="journal article" date="2012" name="PLoS ONE">
        <title>A Deeply Branching Thermophilic Bacterium with an Ancient Acetyl-CoA Pathway Dominates a Subsurface Ecosystem.</title>
        <authorList>
            <person name="Takami H."/>
            <person name="Noguchi H."/>
            <person name="Takaki Y."/>
            <person name="Uchiyama I."/>
            <person name="Toyoda A."/>
            <person name="Nishi S."/>
            <person name="Chee G.-J."/>
            <person name="Arai W."/>
            <person name="Nunoura T."/>
            <person name="Itoh T."/>
            <person name="Hattori M."/>
            <person name="Takai K."/>
        </authorList>
    </citation>
    <scope>NUCLEOTIDE SEQUENCE</scope>
</reference>
<dbReference type="InterPro" id="IPR051550">
    <property type="entry name" value="SCF-Subunits/Alg-Epimerases"/>
</dbReference>
<keyword evidence="3" id="KW-0833">Ubl conjugation pathway</keyword>
<accession>H5SSN7</accession>
<evidence type="ECO:0000256" key="4">
    <source>
        <dbReference type="SAM" id="SignalP"/>
    </source>
</evidence>
<evidence type="ECO:0000256" key="1">
    <source>
        <dbReference type="ARBA" id="ARBA00004906"/>
    </source>
</evidence>
<sequence length="780" mass="83821">MRNPARILGFLVLIGAGLAFPSRSVQADSSVIFVDCTLPVETPGNYKTLTAALQWARDSRQKPRSEFGTIVVAPCTYRESLTGENAIDVKGLQWISRAGRDKTKIIGAVEIVAKNVLFVGFDVDADQAEVALTVKEDFVAISNNKFHNAAGAGVLVTAGAEGVILLRNEVFNNGGEGVKVEESSANLRLEGNKIRSNGSIGVFVGPDSDRAVLSGNEIILNRGEGIFVTDNDGTEISNNELANNAMDGIKLDKANGAVILKNRISTSGVYGITLQASDNNEVRENELTNNSAGGIAIKEGERSAKRNTVQGNSIYNNARAGAEGVLLSGDVSGNVFLKNSLLSNSFGVKLVAQESGRAPSNNTFQENSIKDSHEDGVFIQESDGRNTFRSNELSGNNGYGIHIAERARNDTFANNVIKDNGKVGIFLDKASRHALRENQILFNGEAGVVLDGANDNILQLNQIRENEQDGVRLVNGAKNNDLVANTIELNRGHGINAQGATELDIRQNTIAQNYWAGVFFVETTGVGFDHNKVLQNNQGGIDLGAGSGKIDLEFNDIVGNTQFGLRLANGLDETTIRADRNWWGDPSGPSGIFEGRGNSVMGIRLNRDCTAEGAVIGSSPCPIVMPWLLAPTAELVENSITGWIFRKFGNGRAEFDATTTASIQLRFYNVDVNADGVIIVAKYRNGFPQQRNLLENPVKVVSVLASGMRAGVAQIEVEYTDAEIKGLDESKLCLLYFDRATNTWKRLECFVKTQANFVIAEIPVTVLNTAPPIALATGAK</sequence>
<proteinExistence type="predicted"/>
<organism evidence="6">
    <name type="scientific">Acetithermum autotrophicum</name>
    <dbReference type="NCBI Taxonomy" id="1446466"/>
    <lineage>
        <taxon>Bacteria</taxon>
        <taxon>Candidatus Bipolaricaulota</taxon>
        <taxon>Candidatus Acetithermum</taxon>
    </lineage>
</organism>
<dbReference type="AlphaFoldDB" id="H5SSN7"/>
<evidence type="ECO:0000256" key="2">
    <source>
        <dbReference type="ARBA" id="ARBA00022737"/>
    </source>
</evidence>
<feature type="signal peptide" evidence="4">
    <location>
        <begin position="1"/>
        <end position="27"/>
    </location>
</feature>
<dbReference type="PANTHER" id="PTHR22990">
    <property type="entry name" value="F-BOX ONLY PROTEIN"/>
    <property type="match status" value="1"/>
</dbReference>
<dbReference type="Gene3D" id="2.160.20.10">
    <property type="entry name" value="Single-stranded right-handed beta-helix, Pectin lyase-like"/>
    <property type="match status" value="3"/>
</dbReference>
<dbReference type="InterPro" id="IPR006633">
    <property type="entry name" value="Carb-bd_sugar_hydrolysis-dom"/>
</dbReference>
<dbReference type="Pfam" id="PF13229">
    <property type="entry name" value="Beta_helix"/>
    <property type="match status" value="2"/>
</dbReference>
<keyword evidence="2" id="KW-0677">Repeat</keyword>
<name>H5SSN7_ACEAU</name>
<dbReference type="InterPro" id="IPR011050">
    <property type="entry name" value="Pectin_lyase_fold/virulence"/>
</dbReference>
<reference evidence="6" key="1">
    <citation type="journal article" date="2005" name="Environ. Microbiol.">
        <title>Genetic and functional properties of uncultivated thermophilic crenarchaeotes from a subsurface gold mine as revealed by analysis of genome fragments.</title>
        <authorList>
            <person name="Nunoura T."/>
            <person name="Hirayama H."/>
            <person name="Takami H."/>
            <person name="Oida H."/>
            <person name="Nishi S."/>
            <person name="Shimamura S."/>
            <person name="Suzuki Y."/>
            <person name="Inagaki F."/>
            <person name="Takai K."/>
            <person name="Nealson K.H."/>
            <person name="Horikoshi K."/>
        </authorList>
    </citation>
    <scope>NUCLEOTIDE SEQUENCE</scope>
</reference>
<feature type="chain" id="PRO_5003597553" description="Carbohydrate-binding/sugar hydrolysis domain-containing protein" evidence="4">
    <location>
        <begin position="28"/>
        <end position="780"/>
    </location>
</feature>
<dbReference type="EMBL" id="AP011802">
    <property type="protein sequence ID" value="BAL59173.1"/>
    <property type="molecule type" value="Genomic_DNA"/>
</dbReference>
<dbReference type="SMART" id="SM00710">
    <property type="entry name" value="PbH1"/>
    <property type="match status" value="18"/>
</dbReference>